<dbReference type="EMBL" id="LAZR01020671">
    <property type="protein sequence ID" value="KKL88060.1"/>
    <property type="molecule type" value="Genomic_DNA"/>
</dbReference>
<evidence type="ECO:0000313" key="1">
    <source>
        <dbReference type="EMBL" id="KKL88060.1"/>
    </source>
</evidence>
<protein>
    <submittedName>
        <fullName evidence="1">Uncharacterized protein</fullName>
    </submittedName>
</protein>
<accession>A0A0F9I2K4</accession>
<evidence type="ECO:0000313" key="2">
    <source>
        <dbReference type="EMBL" id="KKN26269.1"/>
    </source>
</evidence>
<proteinExistence type="predicted"/>
<dbReference type="AlphaFoldDB" id="A0A0F9I2K4"/>
<comment type="caution">
    <text evidence="1">The sequence shown here is derived from an EMBL/GenBank/DDBJ whole genome shotgun (WGS) entry which is preliminary data.</text>
</comment>
<dbReference type="EMBL" id="LAZR01002733">
    <property type="protein sequence ID" value="KKN26269.1"/>
    <property type="molecule type" value="Genomic_DNA"/>
</dbReference>
<gene>
    <name evidence="2" type="ORF">LCGC14_0876440</name>
    <name evidence="1" type="ORF">LCGC14_1928530</name>
</gene>
<sequence>MAESLKAKLAHIAEDFDTDPNVNSRLQRQINLLAEEITRLMNPRRKKGS</sequence>
<name>A0A0F9I2K4_9ZZZZ</name>
<organism evidence="1">
    <name type="scientific">marine sediment metagenome</name>
    <dbReference type="NCBI Taxonomy" id="412755"/>
    <lineage>
        <taxon>unclassified sequences</taxon>
        <taxon>metagenomes</taxon>
        <taxon>ecological metagenomes</taxon>
    </lineage>
</organism>
<reference evidence="1" key="1">
    <citation type="journal article" date="2015" name="Nature">
        <title>Complex archaea that bridge the gap between prokaryotes and eukaryotes.</title>
        <authorList>
            <person name="Spang A."/>
            <person name="Saw J.H."/>
            <person name="Jorgensen S.L."/>
            <person name="Zaremba-Niedzwiedzka K."/>
            <person name="Martijn J."/>
            <person name="Lind A.E."/>
            <person name="van Eijk R."/>
            <person name="Schleper C."/>
            <person name="Guy L."/>
            <person name="Ettema T.J."/>
        </authorList>
    </citation>
    <scope>NUCLEOTIDE SEQUENCE</scope>
</reference>